<keyword evidence="2" id="KW-1185">Reference proteome</keyword>
<gene>
    <name evidence="1" type="ORF">POCTA_138.1.T0640145</name>
</gene>
<comment type="caution">
    <text evidence="1">The sequence shown here is derived from an EMBL/GenBank/DDBJ whole genome shotgun (WGS) entry which is preliminary data.</text>
</comment>
<dbReference type="EMBL" id="CAJJDP010000063">
    <property type="protein sequence ID" value="CAD8174760.1"/>
    <property type="molecule type" value="Genomic_DNA"/>
</dbReference>
<name>A0A8S1VC25_PAROT</name>
<organism evidence="1 2">
    <name type="scientific">Paramecium octaurelia</name>
    <dbReference type="NCBI Taxonomy" id="43137"/>
    <lineage>
        <taxon>Eukaryota</taxon>
        <taxon>Sar</taxon>
        <taxon>Alveolata</taxon>
        <taxon>Ciliophora</taxon>
        <taxon>Intramacronucleata</taxon>
        <taxon>Oligohymenophorea</taxon>
        <taxon>Peniculida</taxon>
        <taxon>Parameciidae</taxon>
        <taxon>Paramecium</taxon>
    </lineage>
</organism>
<dbReference type="AlphaFoldDB" id="A0A8S1VC25"/>
<accession>A0A8S1VC25</accession>
<sequence length="93" mass="11204">MVNSQRIEQLTPSITFYHSQKFNNNNYNCFQKQIHIEIQILCHMRITQKQKFQMIHNKLISIISASQFILINQLHFLKVWLQLNAKSIEDIFK</sequence>
<evidence type="ECO:0000313" key="2">
    <source>
        <dbReference type="Proteomes" id="UP000683925"/>
    </source>
</evidence>
<dbReference type="Proteomes" id="UP000683925">
    <property type="component" value="Unassembled WGS sequence"/>
</dbReference>
<proteinExistence type="predicted"/>
<reference evidence="1" key="1">
    <citation type="submission" date="2021-01" db="EMBL/GenBank/DDBJ databases">
        <authorList>
            <consortium name="Genoscope - CEA"/>
            <person name="William W."/>
        </authorList>
    </citation>
    <scope>NUCLEOTIDE SEQUENCE</scope>
</reference>
<evidence type="ECO:0000313" key="1">
    <source>
        <dbReference type="EMBL" id="CAD8174760.1"/>
    </source>
</evidence>
<protein>
    <submittedName>
        <fullName evidence="1">Uncharacterized protein</fullName>
    </submittedName>
</protein>